<dbReference type="Gene3D" id="3.40.640.10">
    <property type="entry name" value="Type I PLP-dependent aspartate aminotransferase-like (Major domain)"/>
    <property type="match status" value="1"/>
</dbReference>
<evidence type="ECO:0000256" key="5">
    <source>
        <dbReference type="ARBA" id="ARBA00037974"/>
    </source>
</evidence>
<dbReference type="Gene3D" id="3.90.1150.10">
    <property type="entry name" value="Aspartate Aminotransferase, domain 1"/>
    <property type="match status" value="1"/>
</dbReference>
<dbReference type="GO" id="GO:0047804">
    <property type="term" value="F:cysteine-S-conjugate beta-lyase activity"/>
    <property type="evidence" value="ECO:0007669"/>
    <property type="project" value="UniProtKB-EC"/>
</dbReference>
<dbReference type="InterPro" id="IPR015424">
    <property type="entry name" value="PyrdxlP-dep_Trfase"/>
</dbReference>
<dbReference type="InterPro" id="IPR051798">
    <property type="entry name" value="Class-II_PLP-Dep_Aminotrans"/>
</dbReference>
<dbReference type="SUPFAM" id="SSF53383">
    <property type="entry name" value="PLP-dependent transferases"/>
    <property type="match status" value="1"/>
</dbReference>
<evidence type="ECO:0000256" key="1">
    <source>
        <dbReference type="ARBA" id="ARBA00001933"/>
    </source>
</evidence>
<keyword evidence="4 7" id="KW-0456">Lyase</keyword>
<reference evidence="7 8" key="1">
    <citation type="submission" date="2016-05" db="EMBL/GenBank/DDBJ databases">
        <title>Whole genome sequencing of Tetragenococcus halophilus subsp. halophilus NISL 7118.</title>
        <authorList>
            <person name="Shiwa Y."/>
            <person name="Nishimura I."/>
            <person name="Yoshikawa H."/>
            <person name="Koyama Y."/>
            <person name="Oguma T."/>
        </authorList>
    </citation>
    <scope>NUCLEOTIDE SEQUENCE [LARGE SCALE GENOMIC DNA]</scope>
    <source>
        <strain evidence="7 8">NISL 7118</strain>
    </source>
</reference>
<dbReference type="NCBIfam" id="TIGR04350">
    <property type="entry name" value="C_S_lyase_PatB"/>
    <property type="match status" value="1"/>
</dbReference>
<dbReference type="InterPro" id="IPR027619">
    <property type="entry name" value="C-S_lyase_PatB-like"/>
</dbReference>
<sequence>MSRFDQMVDRKKTQSVKWDTIEANYKQKDLLPMWVADMDFKAPEAVQKAFKNYLEQGVFGYSIVPDSLYEAIINWQKNRHNFTIKKEEILLNSGVVPSLALSVQAYTKPKEAVLIHDPVYPPFAQVVEENDRKLVRSKLNTDDKFTMNLEEMEKLFQKENIRLFILCNPHNPGGRVWSKEELQAVGKLCKKYNVIVVSDEIHQDIVYQPETFTTFQNADPSFKDFSIVLTAATKTFNLAGIKNSMVFIKNEKLRQAFASIQKKNCQDDINTFGVIGTQAAYEGGKDWLDDLLVYLKENINTTYNFFQNELPNVKVSKPEATYLMWLDFSAYHLTDKQLEEKFINEAKVVLNPGISYGPKGSQHMRINLACPRATLKEGLQRIATAFK</sequence>
<proteinExistence type="inferred from homology"/>
<evidence type="ECO:0000313" key="8">
    <source>
        <dbReference type="Proteomes" id="UP000236214"/>
    </source>
</evidence>
<dbReference type="EC" id="4.4.1.13" evidence="2"/>
<dbReference type="RefSeq" id="WP_061841438.1">
    <property type="nucleotide sequence ID" value="NZ_BDEB01000105.1"/>
</dbReference>
<dbReference type="InterPro" id="IPR015421">
    <property type="entry name" value="PyrdxlP-dep_Trfase_major"/>
</dbReference>
<evidence type="ECO:0000256" key="2">
    <source>
        <dbReference type="ARBA" id="ARBA00012224"/>
    </source>
</evidence>
<dbReference type="AlphaFoldDB" id="A0A2H6CR10"/>
<evidence type="ECO:0000313" key="7">
    <source>
        <dbReference type="EMBL" id="GBD67430.1"/>
    </source>
</evidence>
<keyword evidence="3" id="KW-0663">Pyridoxal phosphate</keyword>
<comment type="similarity">
    <text evidence="5">Belongs to the class-II pyridoxal-phosphate-dependent aminotransferase family. MalY/PatB cystathionine beta-lyase subfamily.</text>
</comment>
<dbReference type="PANTHER" id="PTHR43525:SF1">
    <property type="entry name" value="PROTEIN MALY"/>
    <property type="match status" value="1"/>
</dbReference>
<keyword evidence="8" id="KW-1185">Reference proteome</keyword>
<dbReference type="EMBL" id="BDEC01000008">
    <property type="protein sequence ID" value="GBD67430.1"/>
    <property type="molecule type" value="Genomic_DNA"/>
</dbReference>
<name>A0A2H6CR10_TETHA</name>
<protein>
    <recommendedName>
        <fullName evidence="2">cysteine-S-conjugate beta-lyase</fullName>
        <ecNumber evidence="2">4.4.1.13</ecNumber>
    </recommendedName>
</protein>
<dbReference type="CDD" id="cd00609">
    <property type="entry name" value="AAT_like"/>
    <property type="match status" value="1"/>
</dbReference>
<accession>A0A2H6CR10</accession>
<dbReference type="GO" id="GO:0030170">
    <property type="term" value="F:pyridoxal phosphate binding"/>
    <property type="evidence" value="ECO:0007669"/>
    <property type="project" value="InterPro"/>
</dbReference>
<dbReference type="Pfam" id="PF00155">
    <property type="entry name" value="Aminotran_1_2"/>
    <property type="match status" value="1"/>
</dbReference>
<dbReference type="PANTHER" id="PTHR43525">
    <property type="entry name" value="PROTEIN MALY"/>
    <property type="match status" value="1"/>
</dbReference>
<feature type="domain" description="Aminotransferase class I/classII large" evidence="6">
    <location>
        <begin position="37"/>
        <end position="382"/>
    </location>
</feature>
<dbReference type="InterPro" id="IPR015422">
    <property type="entry name" value="PyrdxlP-dep_Trfase_small"/>
</dbReference>
<evidence type="ECO:0000256" key="3">
    <source>
        <dbReference type="ARBA" id="ARBA00022898"/>
    </source>
</evidence>
<evidence type="ECO:0000256" key="4">
    <source>
        <dbReference type="ARBA" id="ARBA00023239"/>
    </source>
</evidence>
<gene>
    <name evidence="7" type="ORF">TEHN7118_0236</name>
</gene>
<organism evidence="7 8">
    <name type="scientific">Tetragenococcus halophilus subsp. halophilus</name>
    <dbReference type="NCBI Taxonomy" id="1513897"/>
    <lineage>
        <taxon>Bacteria</taxon>
        <taxon>Bacillati</taxon>
        <taxon>Bacillota</taxon>
        <taxon>Bacilli</taxon>
        <taxon>Lactobacillales</taxon>
        <taxon>Enterococcaceae</taxon>
        <taxon>Tetragenococcus</taxon>
    </lineage>
</organism>
<dbReference type="Proteomes" id="UP000236214">
    <property type="component" value="Unassembled WGS sequence"/>
</dbReference>
<evidence type="ECO:0000259" key="6">
    <source>
        <dbReference type="Pfam" id="PF00155"/>
    </source>
</evidence>
<comment type="cofactor">
    <cofactor evidence="1">
        <name>pyridoxal 5'-phosphate</name>
        <dbReference type="ChEBI" id="CHEBI:597326"/>
    </cofactor>
</comment>
<comment type="caution">
    <text evidence="7">The sequence shown here is derived from an EMBL/GenBank/DDBJ whole genome shotgun (WGS) entry which is preliminary data.</text>
</comment>
<dbReference type="InterPro" id="IPR004839">
    <property type="entry name" value="Aminotransferase_I/II_large"/>
</dbReference>